<keyword evidence="2" id="KW-1185">Reference proteome</keyword>
<evidence type="ECO:0000313" key="2">
    <source>
        <dbReference type="Proteomes" id="UP000599688"/>
    </source>
</evidence>
<name>A0A916ZXK7_9FLAO</name>
<comment type="caution">
    <text evidence="1">The sequence shown here is derived from an EMBL/GenBank/DDBJ whole genome shotgun (WGS) entry which is preliminary data.</text>
</comment>
<evidence type="ECO:0008006" key="3">
    <source>
        <dbReference type="Google" id="ProtNLM"/>
    </source>
</evidence>
<sequence length="114" mass="13413">MHSCYAPEQNCAKFQQGTFEFEALVEGELKKTRFLRNESFEIEYYEGKTDTAQIRWINDCEYVLKSQDPKNRQEAQAMHFKILTTENNQYTFEYSLVGSDNKQQGTAYKVVNDD</sequence>
<protein>
    <recommendedName>
        <fullName evidence="3">DNA topoisomerase IV</fullName>
    </recommendedName>
</protein>
<dbReference type="AlphaFoldDB" id="A0A916ZXK7"/>
<accession>A0A916ZXK7</accession>
<reference evidence="1 2" key="1">
    <citation type="journal article" date="2014" name="Int. J. Syst. Evol. Microbiol.">
        <title>Complete genome sequence of Corynebacterium casei LMG S-19264T (=DSM 44701T), isolated from a smear-ripened cheese.</title>
        <authorList>
            <consortium name="US DOE Joint Genome Institute (JGI-PGF)"/>
            <person name="Walter F."/>
            <person name="Albersmeier A."/>
            <person name="Kalinowski J."/>
            <person name="Ruckert C."/>
        </authorList>
    </citation>
    <scope>NUCLEOTIDE SEQUENCE [LARGE SCALE GENOMIC DNA]</scope>
    <source>
        <strain evidence="1 2">CGMCC 1.12925</strain>
    </source>
</reference>
<organism evidence="1 2">
    <name type="scientific">Psychroflexus salis</name>
    <dbReference type="NCBI Taxonomy" id="1526574"/>
    <lineage>
        <taxon>Bacteria</taxon>
        <taxon>Pseudomonadati</taxon>
        <taxon>Bacteroidota</taxon>
        <taxon>Flavobacteriia</taxon>
        <taxon>Flavobacteriales</taxon>
        <taxon>Flavobacteriaceae</taxon>
        <taxon>Psychroflexus</taxon>
    </lineage>
</organism>
<dbReference type="Proteomes" id="UP000599688">
    <property type="component" value="Unassembled WGS sequence"/>
</dbReference>
<dbReference type="EMBL" id="BMGL01000010">
    <property type="protein sequence ID" value="GGE17571.1"/>
    <property type="molecule type" value="Genomic_DNA"/>
</dbReference>
<evidence type="ECO:0000313" key="1">
    <source>
        <dbReference type="EMBL" id="GGE17571.1"/>
    </source>
</evidence>
<gene>
    <name evidence="1" type="ORF">GCM10010831_18530</name>
</gene>
<proteinExistence type="predicted"/>